<dbReference type="AlphaFoldDB" id="A0A1Y1WIE7"/>
<dbReference type="GeneID" id="63808818"/>
<gene>
    <name evidence="1" type="ORF">DL89DRAFT_85794</name>
</gene>
<evidence type="ECO:0000313" key="2">
    <source>
        <dbReference type="Proteomes" id="UP000193922"/>
    </source>
</evidence>
<accession>A0A1Y1WIE7</accession>
<dbReference type="EMBL" id="MCFD01000002">
    <property type="protein sequence ID" value="ORX72986.1"/>
    <property type="molecule type" value="Genomic_DNA"/>
</dbReference>
<sequence>MLSTSIAGSPRHRQARGYCPWNRDPRLLCLHRSRCFYCGRFRDHFRYTLLVSVEGALGLGTLSWPLGHSIWRRRRCLVGCALQHNFRLSLRPCWRVGPCRRHCPQGRSVSDRRLAVPRRGTLVSIGTEWSAATGAVFTSRRAGVYRDTRPHQHLPVGWHIRVIEFADDIQVRNGAVPARH</sequence>
<organism evidence="1 2">
    <name type="scientific">Linderina pennispora</name>
    <dbReference type="NCBI Taxonomy" id="61395"/>
    <lineage>
        <taxon>Eukaryota</taxon>
        <taxon>Fungi</taxon>
        <taxon>Fungi incertae sedis</taxon>
        <taxon>Zoopagomycota</taxon>
        <taxon>Kickxellomycotina</taxon>
        <taxon>Kickxellomycetes</taxon>
        <taxon>Kickxellales</taxon>
        <taxon>Kickxellaceae</taxon>
        <taxon>Linderina</taxon>
    </lineage>
</organism>
<protein>
    <submittedName>
        <fullName evidence="1">Uncharacterized protein</fullName>
    </submittedName>
</protein>
<dbReference type="Proteomes" id="UP000193922">
    <property type="component" value="Unassembled WGS sequence"/>
</dbReference>
<reference evidence="1 2" key="1">
    <citation type="submission" date="2016-07" db="EMBL/GenBank/DDBJ databases">
        <title>Pervasive Adenine N6-methylation of Active Genes in Fungi.</title>
        <authorList>
            <consortium name="DOE Joint Genome Institute"/>
            <person name="Mondo S.J."/>
            <person name="Dannebaum R.O."/>
            <person name="Kuo R.C."/>
            <person name="Labutti K."/>
            <person name="Haridas S."/>
            <person name="Kuo A."/>
            <person name="Salamov A."/>
            <person name="Ahrendt S.R."/>
            <person name="Lipzen A."/>
            <person name="Sullivan W."/>
            <person name="Andreopoulos W.B."/>
            <person name="Clum A."/>
            <person name="Lindquist E."/>
            <person name="Daum C."/>
            <person name="Ramamoorthy G.K."/>
            <person name="Gryganskyi A."/>
            <person name="Culley D."/>
            <person name="Magnuson J.K."/>
            <person name="James T.Y."/>
            <person name="O'Malley M.A."/>
            <person name="Stajich J.E."/>
            <person name="Spatafora J.W."/>
            <person name="Visel A."/>
            <person name="Grigoriev I.V."/>
        </authorList>
    </citation>
    <scope>NUCLEOTIDE SEQUENCE [LARGE SCALE GENOMIC DNA]</scope>
    <source>
        <strain evidence="1 2">ATCC 12442</strain>
    </source>
</reference>
<keyword evidence="2" id="KW-1185">Reference proteome</keyword>
<dbReference type="RefSeq" id="XP_040746326.1">
    <property type="nucleotide sequence ID" value="XM_040892170.1"/>
</dbReference>
<name>A0A1Y1WIE7_9FUNG</name>
<comment type="caution">
    <text evidence="1">The sequence shown here is derived from an EMBL/GenBank/DDBJ whole genome shotgun (WGS) entry which is preliminary data.</text>
</comment>
<proteinExistence type="predicted"/>
<evidence type="ECO:0000313" key="1">
    <source>
        <dbReference type="EMBL" id="ORX72986.1"/>
    </source>
</evidence>